<evidence type="ECO:0000313" key="18">
    <source>
        <dbReference type="Proteomes" id="UP001221898"/>
    </source>
</evidence>
<accession>A0AAD7WLM4</accession>
<evidence type="ECO:0008006" key="19">
    <source>
        <dbReference type="Google" id="ProtNLM"/>
    </source>
</evidence>
<dbReference type="AlphaFoldDB" id="A0AAD7WLM4"/>
<keyword evidence="12" id="KW-0753">Steroid metabolism</keyword>
<evidence type="ECO:0000256" key="15">
    <source>
        <dbReference type="PIRSR" id="PIRSR000047-2"/>
    </source>
</evidence>
<evidence type="ECO:0000256" key="10">
    <source>
        <dbReference type="ARBA" id="ARBA00023098"/>
    </source>
</evidence>
<evidence type="ECO:0000256" key="13">
    <source>
        <dbReference type="PIRNR" id="PIRNR000047"/>
    </source>
</evidence>
<dbReference type="GO" id="GO:0042632">
    <property type="term" value="P:cholesterol homeostasis"/>
    <property type="evidence" value="ECO:0007669"/>
    <property type="project" value="TreeGrafter"/>
</dbReference>
<evidence type="ECO:0000256" key="11">
    <source>
        <dbReference type="ARBA" id="ARBA00023136"/>
    </source>
</evidence>
<dbReference type="GO" id="GO:0006699">
    <property type="term" value="P:bile acid biosynthetic process"/>
    <property type="evidence" value="ECO:0007669"/>
    <property type="project" value="TreeGrafter"/>
</dbReference>
<dbReference type="InterPro" id="IPR001128">
    <property type="entry name" value="Cyt_P450"/>
</dbReference>
<dbReference type="InterPro" id="IPR036396">
    <property type="entry name" value="Cyt_P450_sf"/>
</dbReference>
<keyword evidence="11 13" id="KW-0472">Membrane</keyword>
<dbReference type="InterPro" id="IPR050529">
    <property type="entry name" value="CYP450_sterol_14alpha_dmase"/>
</dbReference>
<dbReference type="InterPro" id="IPR024204">
    <property type="entry name" value="Cyt_P450_CYP7A1-type"/>
</dbReference>
<keyword evidence="18" id="KW-1185">Reference proteome</keyword>
<keyword evidence="9 13" id="KW-0408">Iron</keyword>
<comment type="cofactor">
    <cofactor evidence="1 13 14">
        <name>heme</name>
        <dbReference type="ChEBI" id="CHEBI:30413"/>
    </cofactor>
</comment>
<dbReference type="GO" id="GO:0005506">
    <property type="term" value="F:iron ion binding"/>
    <property type="evidence" value="ECO:0007669"/>
    <property type="project" value="InterPro"/>
</dbReference>
<evidence type="ECO:0000256" key="1">
    <source>
        <dbReference type="ARBA" id="ARBA00001971"/>
    </source>
</evidence>
<proteinExistence type="inferred from homology"/>
<dbReference type="PIRSF" id="PIRSF000047">
    <property type="entry name" value="Cytochrome_CYPVIIA1"/>
    <property type="match status" value="1"/>
</dbReference>
<reference evidence="17" key="1">
    <citation type="journal article" date="2023" name="Science">
        <title>Genome structures resolve the early diversification of teleost fishes.</title>
        <authorList>
            <person name="Parey E."/>
            <person name="Louis A."/>
            <person name="Montfort J."/>
            <person name="Bouchez O."/>
            <person name="Roques C."/>
            <person name="Iampietro C."/>
            <person name="Lluch J."/>
            <person name="Castinel A."/>
            <person name="Donnadieu C."/>
            <person name="Desvignes T."/>
            <person name="Floi Bucao C."/>
            <person name="Jouanno E."/>
            <person name="Wen M."/>
            <person name="Mejri S."/>
            <person name="Dirks R."/>
            <person name="Jansen H."/>
            <person name="Henkel C."/>
            <person name="Chen W.J."/>
            <person name="Zahm M."/>
            <person name="Cabau C."/>
            <person name="Klopp C."/>
            <person name="Thompson A.W."/>
            <person name="Robinson-Rechavi M."/>
            <person name="Braasch I."/>
            <person name="Lecointre G."/>
            <person name="Bobe J."/>
            <person name="Postlethwait J.H."/>
            <person name="Berthelot C."/>
            <person name="Roest Crollius H."/>
            <person name="Guiguen Y."/>
        </authorList>
    </citation>
    <scope>NUCLEOTIDE SEQUENCE</scope>
    <source>
        <strain evidence="17">NC1722</strain>
    </source>
</reference>
<dbReference type="GO" id="GO:0005789">
    <property type="term" value="C:endoplasmic reticulum membrane"/>
    <property type="evidence" value="ECO:0007669"/>
    <property type="project" value="UniProtKB-SubCell"/>
</dbReference>
<evidence type="ECO:0000256" key="2">
    <source>
        <dbReference type="ARBA" id="ARBA00004586"/>
    </source>
</evidence>
<gene>
    <name evidence="17" type="ORF">AAFF_G00384960</name>
</gene>
<evidence type="ECO:0000256" key="5">
    <source>
        <dbReference type="ARBA" id="ARBA00022617"/>
    </source>
</evidence>
<dbReference type="GO" id="GO:0008395">
    <property type="term" value="F:steroid hydroxylase activity"/>
    <property type="evidence" value="ECO:0007669"/>
    <property type="project" value="TreeGrafter"/>
</dbReference>
<evidence type="ECO:0000256" key="16">
    <source>
        <dbReference type="SAM" id="MobiDB-lite"/>
    </source>
</evidence>
<keyword evidence="8" id="KW-0560">Oxidoreductase</keyword>
<keyword evidence="7 13" id="KW-0256">Endoplasmic reticulum</keyword>
<evidence type="ECO:0000256" key="12">
    <source>
        <dbReference type="ARBA" id="ARBA00023221"/>
    </source>
</evidence>
<dbReference type="Proteomes" id="UP001221898">
    <property type="component" value="Unassembled WGS sequence"/>
</dbReference>
<dbReference type="PRINTS" id="PR00465">
    <property type="entry name" value="EP450IV"/>
</dbReference>
<dbReference type="EMBL" id="JAINUG010000071">
    <property type="protein sequence ID" value="KAJ8401265.1"/>
    <property type="molecule type" value="Genomic_DNA"/>
</dbReference>
<sequence length="472" mass="54004">MYRREGEPPLIKGWIPYLGKAVEFTRDAHKFLTTTQDKHGDIFTVRIAGKYITFVMDPVLYPCVIKQGKKLDFHELSHKAGQTVFTFPPDLGIQGLAENLAHTFSFLRGDHLILLTESMMGNLQLVLKQDYLCEESGWRVGGVHHFCRHVMFEATFLTLFGKPSHTTRHVDTDALREKLFQFDGVFLLLLAQVPISLLGSMKTIREEIICSLLPENRQKWCGTSRFLQETANMLDLYPMFREKDKAGLYFSLLWGSVTNTIPAMFWTMYHLLKSPEALATVRRELNQVLQLSGQEVGCGQDITLTQEQLDSLLYLGSAIKESLRLYSVAANFRLTQEDFNLQLDRGRCAKIRKGDFLVLFPMATHLDPEVYEDPEVYKFDRFVEDGKEKKDFYKRGQKLKYYLMPFASGSTICPGRFLATNGIKLLLSLVLLHLDVELLDNRQAVTMNPGRIGLGTVSPNSDPPFRYRPRPL</sequence>
<protein>
    <recommendedName>
        <fullName evidence="19">Cytochrome P450</fullName>
    </recommendedName>
</protein>
<dbReference type="PANTHER" id="PTHR24304">
    <property type="entry name" value="CYTOCHROME P450 FAMILY 7"/>
    <property type="match status" value="1"/>
</dbReference>
<comment type="pathway">
    <text evidence="3">Lipid metabolism; bile acid biosynthesis.</text>
</comment>
<evidence type="ECO:0000256" key="3">
    <source>
        <dbReference type="ARBA" id="ARBA00004860"/>
    </source>
</evidence>
<feature type="binding site" description="axial binding residue" evidence="14">
    <location>
        <position position="413"/>
    </location>
    <ligand>
        <name>heme</name>
        <dbReference type="ChEBI" id="CHEBI:30413"/>
    </ligand>
    <ligandPart>
        <name>Fe</name>
        <dbReference type="ChEBI" id="CHEBI:18248"/>
    </ligandPart>
</feature>
<dbReference type="Pfam" id="PF00067">
    <property type="entry name" value="p450"/>
    <property type="match status" value="1"/>
</dbReference>
<evidence type="ECO:0000256" key="4">
    <source>
        <dbReference type="ARBA" id="ARBA00010617"/>
    </source>
</evidence>
<name>A0AAD7WLM4_9TELE</name>
<dbReference type="GO" id="GO:0020037">
    <property type="term" value="F:heme binding"/>
    <property type="evidence" value="ECO:0007669"/>
    <property type="project" value="InterPro"/>
</dbReference>
<organism evidence="17 18">
    <name type="scientific">Aldrovandia affinis</name>
    <dbReference type="NCBI Taxonomy" id="143900"/>
    <lineage>
        <taxon>Eukaryota</taxon>
        <taxon>Metazoa</taxon>
        <taxon>Chordata</taxon>
        <taxon>Craniata</taxon>
        <taxon>Vertebrata</taxon>
        <taxon>Euteleostomi</taxon>
        <taxon>Actinopterygii</taxon>
        <taxon>Neopterygii</taxon>
        <taxon>Teleostei</taxon>
        <taxon>Notacanthiformes</taxon>
        <taxon>Halosauridae</taxon>
        <taxon>Aldrovandia</taxon>
    </lineage>
</organism>
<evidence type="ECO:0000256" key="8">
    <source>
        <dbReference type="ARBA" id="ARBA00023002"/>
    </source>
</evidence>
<evidence type="ECO:0000256" key="9">
    <source>
        <dbReference type="ARBA" id="ARBA00023004"/>
    </source>
</evidence>
<evidence type="ECO:0000256" key="6">
    <source>
        <dbReference type="ARBA" id="ARBA00022723"/>
    </source>
</evidence>
<evidence type="ECO:0000256" key="14">
    <source>
        <dbReference type="PIRSR" id="PIRSR000047-1"/>
    </source>
</evidence>
<evidence type="ECO:0000256" key="7">
    <source>
        <dbReference type="ARBA" id="ARBA00022824"/>
    </source>
</evidence>
<dbReference type="GO" id="GO:0016705">
    <property type="term" value="F:oxidoreductase activity, acting on paired donors, with incorporation or reduction of molecular oxygen"/>
    <property type="evidence" value="ECO:0007669"/>
    <property type="project" value="InterPro"/>
</dbReference>
<dbReference type="PANTHER" id="PTHR24304:SF0">
    <property type="entry name" value="CYTOCHROME P450 7B1"/>
    <property type="match status" value="1"/>
</dbReference>
<dbReference type="SUPFAM" id="SSF48264">
    <property type="entry name" value="Cytochrome P450"/>
    <property type="match status" value="1"/>
</dbReference>
<feature type="binding site" evidence="15">
    <location>
        <position position="259"/>
    </location>
    <ligand>
        <name>substrate</name>
    </ligand>
</feature>
<comment type="subcellular location">
    <subcellularLocation>
        <location evidence="2 13">Endoplasmic reticulum membrane</location>
    </subcellularLocation>
</comment>
<evidence type="ECO:0000313" key="17">
    <source>
        <dbReference type="EMBL" id="KAJ8401265.1"/>
    </source>
</evidence>
<dbReference type="Gene3D" id="1.10.630.10">
    <property type="entry name" value="Cytochrome P450"/>
    <property type="match status" value="1"/>
</dbReference>
<keyword evidence="5 13" id="KW-0349">Heme</keyword>
<keyword evidence="6 13" id="KW-0479">Metal-binding</keyword>
<comment type="similarity">
    <text evidence="4 13">Belongs to the cytochrome P450 family.</text>
</comment>
<dbReference type="InterPro" id="IPR002403">
    <property type="entry name" value="Cyt_P450_E_grp-IV"/>
</dbReference>
<feature type="region of interest" description="Disordered" evidence="16">
    <location>
        <begin position="453"/>
        <end position="472"/>
    </location>
</feature>
<comment type="caution">
    <text evidence="17">The sequence shown here is derived from an EMBL/GenBank/DDBJ whole genome shotgun (WGS) entry which is preliminary data.</text>
</comment>
<keyword evidence="10" id="KW-0443">Lipid metabolism</keyword>